<keyword evidence="3" id="KW-0949">S-adenosyl-L-methionine</keyword>
<dbReference type="Proteomes" id="UP001285636">
    <property type="component" value="Unassembled WGS sequence"/>
</dbReference>
<dbReference type="InterPro" id="IPR042119">
    <property type="entry name" value="QueA_dom2"/>
</dbReference>
<dbReference type="PANTHER" id="PTHR30307:SF0">
    <property type="entry name" value="S-ADENOSYLMETHIONINE:TRNA RIBOSYLTRANSFERASE-ISOMERASE"/>
    <property type="match status" value="1"/>
</dbReference>
<dbReference type="GO" id="GO:0008616">
    <property type="term" value="P:tRNA queuosine(34) biosynthetic process"/>
    <property type="evidence" value="ECO:0007669"/>
    <property type="project" value="UniProtKB-KW"/>
</dbReference>
<evidence type="ECO:0000313" key="6">
    <source>
        <dbReference type="Proteomes" id="UP001285636"/>
    </source>
</evidence>
<keyword evidence="1" id="KW-0963">Cytoplasm</keyword>
<dbReference type="Gene3D" id="3.40.1780.10">
    <property type="entry name" value="QueA-like"/>
    <property type="match status" value="1"/>
</dbReference>
<dbReference type="InterPro" id="IPR036100">
    <property type="entry name" value="QueA_sf"/>
</dbReference>
<protein>
    <submittedName>
        <fullName evidence="5">S-adenosylmethionine:tRNA ribosyltransferase-isomerase</fullName>
    </submittedName>
</protein>
<dbReference type="EMBL" id="JAWJAY010000002">
    <property type="protein sequence ID" value="MDV2886054.1"/>
    <property type="molecule type" value="Genomic_DNA"/>
</dbReference>
<evidence type="ECO:0000256" key="3">
    <source>
        <dbReference type="ARBA" id="ARBA00022691"/>
    </source>
</evidence>
<keyword evidence="2" id="KW-0808">Transferase</keyword>
<dbReference type="InterPro" id="IPR042118">
    <property type="entry name" value="QueA_dom1"/>
</dbReference>
<dbReference type="SUPFAM" id="SSF111337">
    <property type="entry name" value="QueA-like"/>
    <property type="match status" value="1"/>
</dbReference>
<name>A0AAJ2NP94_ALKPS</name>
<gene>
    <name evidence="5" type="ORF">RYX45_12760</name>
</gene>
<dbReference type="RefSeq" id="WP_323466939.1">
    <property type="nucleotide sequence ID" value="NZ_CP144224.1"/>
</dbReference>
<comment type="caution">
    <text evidence="5">The sequence shown here is derived from an EMBL/GenBank/DDBJ whole genome shotgun (WGS) entry which is preliminary data.</text>
</comment>
<dbReference type="Gene3D" id="2.40.10.240">
    <property type="entry name" value="QueA-like"/>
    <property type="match status" value="1"/>
</dbReference>
<proteinExistence type="predicted"/>
<dbReference type="Pfam" id="PF02547">
    <property type="entry name" value="Queuosine_synth"/>
    <property type="match status" value="1"/>
</dbReference>
<evidence type="ECO:0000256" key="1">
    <source>
        <dbReference type="ARBA" id="ARBA00022490"/>
    </source>
</evidence>
<dbReference type="PANTHER" id="PTHR30307">
    <property type="entry name" value="S-ADENOSYLMETHIONINE:TRNA RIBOSYLTRANSFERASE-ISOMERASE"/>
    <property type="match status" value="1"/>
</dbReference>
<evidence type="ECO:0000313" key="5">
    <source>
        <dbReference type="EMBL" id="MDV2886054.1"/>
    </source>
</evidence>
<organism evidence="5 6">
    <name type="scientific">Alkalihalophilus pseudofirmus</name>
    <name type="common">Bacillus pseudofirmus</name>
    <dbReference type="NCBI Taxonomy" id="79885"/>
    <lineage>
        <taxon>Bacteria</taxon>
        <taxon>Bacillati</taxon>
        <taxon>Bacillota</taxon>
        <taxon>Bacilli</taxon>
        <taxon>Bacillales</taxon>
        <taxon>Bacillaceae</taxon>
        <taxon>Alkalihalophilus</taxon>
    </lineage>
</organism>
<dbReference type="InterPro" id="IPR003699">
    <property type="entry name" value="QueA"/>
</dbReference>
<accession>A0AAJ2NP94</accession>
<dbReference type="GO" id="GO:0051075">
    <property type="term" value="F:S-adenosylmethionine:tRNA ribosyltransferase-isomerase activity"/>
    <property type="evidence" value="ECO:0007669"/>
    <property type="project" value="TreeGrafter"/>
</dbReference>
<evidence type="ECO:0000256" key="2">
    <source>
        <dbReference type="ARBA" id="ARBA00022679"/>
    </source>
</evidence>
<sequence length="343" mass="39022">MMINSTIHSFKLPPYLHATTPAEVTRNQRSDVRLMTLHGDSGAWDHHTFEDIIDLLQPNDLLILNTSRTIPSSLRTVDGAEVRLSRKIDEQVWEVLILEKRLNESTTLYFDDGISASIVGPGMAPELTLIEFSIGGEGLMHFFYNHGQPITYEYIDSPWQLSHYQTVYSHQPGSVEMNSAGRAFSHKMLKQLKDKGVQIAYVCLHTGLSYYENNRWPDPLRHFEWFSVGADTVEHIYKTKKGGHRVVAVGTTVVRALESAYDPKAGLQPQEGLTNVYIEKDTTLKVVDGLITGFHEPEASHLDMLCAFVQEKKLIEAYQAAINEQYLWHEFGDLNLIWKRTYA</sequence>
<reference evidence="5" key="1">
    <citation type="submission" date="2023-10" db="EMBL/GenBank/DDBJ databases">
        <title>Screening of Alkalihalophilus pseudofirmusBZ-TG-HK211 and Its Alleviation of Salt Stress on Rapeseed Growth.</title>
        <authorList>
            <person name="Zhao B."/>
            <person name="Guo T."/>
        </authorList>
    </citation>
    <scope>NUCLEOTIDE SEQUENCE</scope>
    <source>
        <strain evidence="5">BZ-TG-HK211</strain>
    </source>
</reference>
<dbReference type="AlphaFoldDB" id="A0AAJ2NP94"/>
<evidence type="ECO:0000256" key="4">
    <source>
        <dbReference type="ARBA" id="ARBA00022785"/>
    </source>
</evidence>
<keyword evidence="4" id="KW-0671">Queuosine biosynthesis</keyword>